<dbReference type="AlphaFoldDB" id="A0A1J0WE25"/>
<dbReference type="PANTHER" id="PTHR43685">
    <property type="entry name" value="GLYCOSYLTRANSFERASE"/>
    <property type="match status" value="1"/>
</dbReference>
<gene>
    <name evidence="2" type="ORF">BOO69_02520</name>
</gene>
<dbReference type="Pfam" id="PF00535">
    <property type="entry name" value="Glycos_transf_2"/>
    <property type="match status" value="1"/>
</dbReference>
<dbReference type="KEGG" id="suam:BOO69_02520"/>
<dbReference type="Gene3D" id="3.90.550.10">
    <property type="entry name" value="Spore Coat Polysaccharide Biosynthesis Protein SpsA, Chain A"/>
    <property type="match status" value="1"/>
</dbReference>
<evidence type="ECO:0000313" key="3">
    <source>
        <dbReference type="Proteomes" id="UP000181897"/>
    </source>
</evidence>
<proteinExistence type="predicted"/>
<dbReference type="Proteomes" id="UP000181897">
    <property type="component" value="Chromosome"/>
</dbReference>
<keyword evidence="2" id="KW-0808">Transferase</keyword>
<dbReference type="STRING" id="1917485.BOO69_02520"/>
<feature type="domain" description="Glycosyltransferase 2-like" evidence="1">
    <location>
        <begin position="5"/>
        <end position="115"/>
    </location>
</feature>
<sequence>MTFASIVVPAFNVSATLAETLTSLLAQTYAAFEVIIVDDGSTDDTPRIAAQFAQDRRVRVIRQANRGLAGARNTGIAAARGDVIGFCDSDDLWRPEKLALHVAHLEAHPQVGVSYCGSALMNDAGVLTGQAQRPRLAQVDAATIFKRNPVGNGSAPVLRRAVLEDIAYRPRHEPSRDWYFDETFRQSEDIECWLRIALGTEWKFEGIPGLWTHYRIASGGLSAATDRQLAAWERMVEKLTPLNPAFFEVNTPVARAYQLRYLARRAISDLDAPRAAALSRAWVSQSRMPLIEEPVKSAVTLTAAAVLSVFGRQTLHRIIQFSTRLRRAEAA</sequence>
<dbReference type="EMBL" id="CP018076">
    <property type="protein sequence ID" value="APE42414.1"/>
    <property type="molecule type" value="Genomic_DNA"/>
</dbReference>
<dbReference type="InterPro" id="IPR001173">
    <property type="entry name" value="Glyco_trans_2-like"/>
</dbReference>
<dbReference type="RefSeq" id="WP_071970018.1">
    <property type="nucleotide sequence ID" value="NZ_CP018076.1"/>
</dbReference>
<organism evidence="2 3">
    <name type="scientific">Sulfitobacter alexandrii</name>
    <dbReference type="NCBI Taxonomy" id="1917485"/>
    <lineage>
        <taxon>Bacteria</taxon>
        <taxon>Pseudomonadati</taxon>
        <taxon>Pseudomonadota</taxon>
        <taxon>Alphaproteobacteria</taxon>
        <taxon>Rhodobacterales</taxon>
        <taxon>Roseobacteraceae</taxon>
        <taxon>Sulfitobacter</taxon>
    </lineage>
</organism>
<dbReference type="InterPro" id="IPR050834">
    <property type="entry name" value="Glycosyltransf_2"/>
</dbReference>
<protein>
    <submittedName>
        <fullName evidence="2">Glucosyl transferase</fullName>
    </submittedName>
</protein>
<keyword evidence="3" id="KW-1185">Reference proteome</keyword>
<evidence type="ECO:0000259" key="1">
    <source>
        <dbReference type="Pfam" id="PF00535"/>
    </source>
</evidence>
<dbReference type="SUPFAM" id="SSF53448">
    <property type="entry name" value="Nucleotide-diphospho-sugar transferases"/>
    <property type="match status" value="1"/>
</dbReference>
<dbReference type="CDD" id="cd00761">
    <property type="entry name" value="Glyco_tranf_GTA_type"/>
    <property type="match status" value="1"/>
</dbReference>
<dbReference type="OrthoDB" id="5291101at2"/>
<evidence type="ECO:0000313" key="2">
    <source>
        <dbReference type="EMBL" id="APE42414.1"/>
    </source>
</evidence>
<name>A0A1J0WE25_9RHOB</name>
<dbReference type="PANTHER" id="PTHR43685:SF2">
    <property type="entry name" value="GLYCOSYLTRANSFERASE 2-LIKE DOMAIN-CONTAINING PROTEIN"/>
    <property type="match status" value="1"/>
</dbReference>
<reference evidence="2 3" key="1">
    <citation type="submission" date="2016-11" db="EMBL/GenBank/DDBJ databases">
        <title>Complete genome sequence of Sulfitobacter sp. AM1-D1, a toxic bacteria associated with marine dinoflagellate Alexandrium minutum in East China Sea.</title>
        <authorList>
            <person name="Yang Q."/>
            <person name="Zhang X."/>
            <person name="Tian X."/>
        </authorList>
    </citation>
    <scope>NUCLEOTIDE SEQUENCE [LARGE SCALE GENOMIC DNA]</scope>
    <source>
        <strain evidence="2 3">AM1-D1</strain>
    </source>
</reference>
<dbReference type="GO" id="GO:0016740">
    <property type="term" value="F:transferase activity"/>
    <property type="evidence" value="ECO:0007669"/>
    <property type="project" value="UniProtKB-KW"/>
</dbReference>
<dbReference type="InterPro" id="IPR029044">
    <property type="entry name" value="Nucleotide-diphossugar_trans"/>
</dbReference>
<accession>A0A1J0WE25</accession>